<dbReference type="Pfam" id="PF00118">
    <property type="entry name" value="Cpn60_TCP1"/>
    <property type="match status" value="1"/>
</dbReference>
<dbReference type="InterPro" id="IPR017998">
    <property type="entry name" value="Chaperone_TCP-1"/>
</dbReference>
<keyword evidence="5" id="KW-0378">Hydrolase</keyword>
<comment type="catalytic activity">
    <reaction evidence="9">
        <text>ATP + H2O = ADP + phosphate + H(+)</text>
        <dbReference type="Rhea" id="RHEA:13065"/>
        <dbReference type="ChEBI" id="CHEBI:15377"/>
        <dbReference type="ChEBI" id="CHEBI:15378"/>
        <dbReference type="ChEBI" id="CHEBI:30616"/>
        <dbReference type="ChEBI" id="CHEBI:43474"/>
        <dbReference type="ChEBI" id="CHEBI:456216"/>
    </reaction>
</comment>
<dbReference type="FunFam" id="1.10.560.10:FF:000038">
    <property type="entry name" value="Chaperonin containing TCP1 subunit 6B"/>
    <property type="match status" value="1"/>
</dbReference>
<dbReference type="FunFam" id="1.10.560.10:FF:000058">
    <property type="entry name" value="T-complex protein 1 subunit zeta"/>
    <property type="match status" value="1"/>
</dbReference>
<organism evidence="12 13">
    <name type="scientific">Macaca nemestrina</name>
    <name type="common">Pig-tailed macaque</name>
    <dbReference type="NCBI Taxonomy" id="9545"/>
    <lineage>
        <taxon>Eukaryota</taxon>
        <taxon>Metazoa</taxon>
        <taxon>Chordata</taxon>
        <taxon>Craniata</taxon>
        <taxon>Vertebrata</taxon>
        <taxon>Euteleostomi</taxon>
        <taxon>Mammalia</taxon>
        <taxon>Eutheria</taxon>
        <taxon>Euarchontoglires</taxon>
        <taxon>Primates</taxon>
        <taxon>Haplorrhini</taxon>
        <taxon>Catarrhini</taxon>
        <taxon>Cercopithecidae</taxon>
        <taxon>Cercopithecinae</taxon>
        <taxon>Macaca</taxon>
    </lineage>
</organism>
<sequence>ISHHMQKLVTKVGLKTQTQRQKLKILEESNPIKKKGPHQLWALSAMAVVKTLNPKAKVARTEAALTVNISITQGLQDVLKTNLGPKGTMKMLVSGAGDIKLTKDGNVLLHEMQIQHTTASLIAKVATAQDDITGDSITSNVLIIEELLKQVDLYISEGLHPRITTERFEAAKEKALQFLEEVKVRKEMDRETLINVARTSLGTKVHAELADALTEAVVNSILLKENSLKIRVKKKKELKRKVCGDSDKGFVVINQEGIDPLSLDAFAKEGIVTLHRDKRRNMERPTLACGEVALNSFDNLNPDCLGHAGLVYKYTLGEEKCTFIEKCNKTHYAVRDGLRAVKNAVDEGCVFPGAGAVEVAMADALIKYKPSVKGRAQLGVQALADVLLIFPKVLAQNSGFDLQEILVKIQAQCSESGQLVGVDLDTGEPMVAAEVGIWDNYCVKKQLLHSCTVIATNILLVDEIMQAGMSSLKG</sequence>
<dbReference type="GO" id="GO:0005737">
    <property type="term" value="C:cytoplasm"/>
    <property type="evidence" value="ECO:0007669"/>
    <property type="project" value="UniProtKB-SubCell"/>
</dbReference>
<dbReference type="InterPro" id="IPR002194">
    <property type="entry name" value="Chaperonin_TCP-1_CS"/>
</dbReference>
<evidence type="ECO:0000256" key="2">
    <source>
        <dbReference type="ARBA" id="ARBA00008020"/>
    </source>
</evidence>
<dbReference type="Gene3D" id="3.50.7.10">
    <property type="entry name" value="GroEL"/>
    <property type="match status" value="1"/>
</dbReference>
<keyword evidence="8 11" id="KW-0143">Chaperone</keyword>
<keyword evidence="13" id="KW-1185">Reference proteome</keyword>
<keyword evidence="4 11" id="KW-0547">Nucleotide-binding</keyword>
<dbReference type="SUPFAM" id="SSF52029">
    <property type="entry name" value="GroEL apical domain-like"/>
    <property type="match status" value="1"/>
</dbReference>
<evidence type="ECO:0000256" key="1">
    <source>
        <dbReference type="ARBA" id="ARBA00004496"/>
    </source>
</evidence>
<evidence type="ECO:0000256" key="3">
    <source>
        <dbReference type="ARBA" id="ARBA00022490"/>
    </source>
</evidence>
<reference evidence="12" key="1">
    <citation type="submission" date="2025-08" db="UniProtKB">
        <authorList>
            <consortium name="Ensembl"/>
        </authorList>
    </citation>
    <scope>IDENTIFICATION</scope>
</reference>
<keyword evidence="3" id="KW-0963">Cytoplasm</keyword>
<evidence type="ECO:0000256" key="10">
    <source>
        <dbReference type="ARBA" id="ARBA00093360"/>
    </source>
</evidence>
<dbReference type="InterPro" id="IPR002423">
    <property type="entry name" value="Cpn60/GroEL/TCP-1"/>
</dbReference>
<evidence type="ECO:0000256" key="11">
    <source>
        <dbReference type="RuleBase" id="RU004187"/>
    </source>
</evidence>
<dbReference type="GO" id="GO:0051082">
    <property type="term" value="F:unfolded protein binding"/>
    <property type="evidence" value="ECO:0007669"/>
    <property type="project" value="InterPro"/>
</dbReference>
<evidence type="ECO:0000256" key="7">
    <source>
        <dbReference type="ARBA" id="ARBA00022990"/>
    </source>
</evidence>
<comment type="function">
    <text evidence="10">Component of the chaperonin-containing T-complex (TRiC), a molecular chaperone complex that assists the folding of actin, tubulin and other proteins upon ATP hydrolysis. The TRiC complex mediates the folding of WRAP53/TCAB1, thereby regulating telomere maintenance. As part of the TRiC complex may play a role in the assembly of BBSome, a complex involved in ciliogenesis regulating transports vesicles to the cilia.</text>
</comment>
<evidence type="ECO:0000256" key="5">
    <source>
        <dbReference type="ARBA" id="ARBA00022801"/>
    </source>
</evidence>
<accession>A0A2K6C8N5</accession>
<dbReference type="Proteomes" id="UP000233120">
    <property type="component" value="Unassembled WGS sequence"/>
</dbReference>
<dbReference type="InterPro" id="IPR027409">
    <property type="entry name" value="GroEL-like_apical_dom_sf"/>
</dbReference>
<evidence type="ECO:0000256" key="6">
    <source>
        <dbReference type="ARBA" id="ARBA00022840"/>
    </source>
</evidence>
<proteinExistence type="inferred from homology"/>
<dbReference type="SUPFAM" id="SSF48592">
    <property type="entry name" value="GroEL equatorial domain-like"/>
    <property type="match status" value="1"/>
</dbReference>
<reference evidence="12" key="2">
    <citation type="submission" date="2025-09" db="UniProtKB">
        <authorList>
            <consortium name="Ensembl"/>
        </authorList>
    </citation>
    <scope>IDENTIFICATION</scope>
</reference>
<dbReference type="Ensembl" id="ENSMNET00000044255.1">
    <property type="protein sequence ID" value="ENSMNEP00000020011.1"/>
    <property type="gene ID" value="ENSMNEG00000033826.1"/>
</dbReference>
<dbReference type="Gene3D" id="3.30.260.10">
    <property type="entry name" value="TCP-1-like chaperonin intermediate domain"/>
    <property type="match status" value="2"/>
</dbReference>
<evidence type="ECO:0000256" key="8">
    <source>
        <dbReference type="ARBA" id="ARBA00023186"/>
    </source>
</evidence>
<keyword evidence="7" id="KW-0007">Acetylation</keyword>
<dbReference type="InterPro" id="IPR027410">
    <property type="entry name" value="TCP-1-like_intermed_sf"/>
</dbReference>
<dbReference type="AlphaFoldDB" id="A0A2K6C8N5"/>
<name>A0A2K6C8N5_MACNE</name>
<dbReference type="PRINTS" id="PR00304">
    <property type="entry name" value="TCOMPLEXTCP1"/>
</dbReference>
<protein>
    <submittedName>
        <fullName evidence="12">Uncharacterized protein</fullName>
    </submittedName>
</protein>
<comment type="similarity">
    <text evidence="2 11">Belongs to the TCP-1 chaperonin family.</text>
</comment>
<dbReference type="PANTHER" id="PTHR11353">
    <property type="entry name" value="CHAPERONIN"/>
    <property type="match status" value="1"/>
</dbReference>
<dbReference type="Gene3D" id="1.10.560.10">
    <property type="entry name" value="GroEL-like equatorial domain"/>
    <property type="match status" value="2"/>
</dbReference>
<keyword evidence="6 11" id="KW-0067">ATP-binding</keyword>
<comment type="subcellular location">
    <subcellularLocation>
        <location evidence="1">Cytoplasm</location>
    </subcellularLocation>
</comment>
<evidence type="ECO:0000256" key="9">
    <source>
        <dbReference type="ARBA" id="ARBA00049360"/>
    </source>
</evidence>
<dbReference type="GO" id="GO:0140662">
    <property type="term" value="F:ATP-dependent protein folding chaperone"/>
    <property type="evidence" value="ECO:0007669"/>
    <property type="project" value="InterPro"/>
</dbReference>
<dbReference type="PROSITE" id="PS00750">
    <property type="entry name" value="TCP1_1"/>
    <property type="match status" value="1"/>
</dbReference>
<evidence type="ECO:0000256" key="4">
    <source>
        <dbReference type="ARBA" id="ARBA00022741"/>
    </source>
</evidence>
<evidence type="ECO:0000313" key="13">
    <source>
        <dbReference type="Proteomes" id="UP000233120"/>
    </source>
</evidence>
<dbReference type="InterPro" id="IPR027413">
    <property type="entry name" value="GROEL-like_equatorial_sf"/>
</dbReference>
<dbReference type="STRING" id="9545.ENSMNEP00000020011"/>
<evidence type="ECO:0000313" key="12">
    <source>
        <dbReference type="Ensembl" id="ENSMNEP00000020011.1"/>
    </source>
</evidence>
<dbReference type="OMA" id="QIQHTTA"/>
<dbReference type="GO" id="GO:0016887">
    <property type="term" value="F:ATP hydrolysis activity"/>
    <property type="evidence" value="ECO:0007669"/>
    <property type="project" value="InterPro"/>
</dbReference>
<dbReference type="Bgee" id="ENSMNEG00000033826">
    <property type="expression patterns" value="Expressed in skeletal muscle tissue and 12 other cell types or tissues"/>
</dbReference>
<dbReference type="GeneTree" id="ENSGT00940000154631"/>
<dbReference type="GO" id="GO:0005524">
    <property type="term" value="F:ATP binding"/>
    <property type="evidence" value="ECO:0007669"/>
    <property type="project" value="UniProtKB-KW"/>
</dbReference>